<evidence type="ECO:0000313" key="3">
    <source>
        <dbReference type="Proteomes" id="UP000747791"/>
    </source>
</evidence>
<feature type="non-terminal residue" evidence="2">
    <location>
        <position position="1"/>
    </location>
</feature>
<organism evidence="2 3">
    <name type="scientific">Candidatus Fonsibacter lacus</name>
    <dbReference type="NCBI Taxonomy" id="2576439"/>
    <lineage>
        <taxon>Bacteria</taxon>
        <taxon>Pseudomonadati</taxon>
        <taxon>Pseudomonadota</taxon>
        <taxon>Alphaproteobacteria</taxon>
        <taxon>Candidatus Pelagibacterales</taxon>
        <taxon>Candidatus Pelagibacterales incertae sedis</taxon>
        <taxon>Candidatus Fonsibacter</taxon>
    </lineage>
</organism>
<keyword evidence="2" id="KW-0378">Hydrolase</keyword>
<keyword evidence="2" id="KW-0067">ATP-binding</keyword>
<keyword evidence="2" id="KW-0347">Helicase</keyword>
<comment type="caution">
    <text evidence="2">The sequence shown here is derived from an EMBL/GenBank/DDBJ whole genome shotgun (WGS) entry which is preliminary data.</text>
</comment>
<keyword evidence="2" id="KW-0547">Nucleotide-binding</keyword>
<feature type="compositionally biased region" description="Basic and acidic residues" evidence="1">
    <location>
        <begin position="1"/>
        <end position="34"/>
    </location>
</feature>
<sequence length="50" mass="6225">HKLREGGEKDYRRKSDREKPRFFSKKSKDFKDRNFNAGNRKKYKNRESFN</sequence>
<feature type="region of interest" description="Disordered" evidence="1">
    <location>
        <begin position="1"/>
        <end position="50"/>
    </location>
</feature>
<dbReference type="AlphaFoldDB" id="A0A966M366"/>
<evidence type="ECO:0000256" key="1">
    <source>
        <dbReference type="SAM" id="MobiDB-lite"/>
    </source>
</evidence>
<dbReference type="GO" id="GO:0004386">
    <property type="term" value="F:helicase activity"/>
    <property type="evidence" value="ECO:0007669"/>
    <property type="project" value="UniProtKB-KW"/>
</dbReference>
<name>A0A966M366_9PROT</name>
<dbReference type="Proteomes" id="UP000747791">
    <property type="component" value="Unassembled WGS sequence"/>
</dbReference>
<dbReference type="EMBL" id="RGOB01000023">
    <property type="protein sequence ID" value="NCU52953.1"/>
    <property type="molecule type" value="Genomic_DNA"/>
</dbReference>
<protein>
    <submittedName>
        <fullName evidence="2">ATP-dependent helicase</fullName>
    </submittedName>
</protein>
<proteinExistence type="predicted"/>
<gene>
    <name evidence="2" type="ORF">EBX74_01420</name>
</gene>
<accession>A0A966M366</accession>
<evidence type="ECO:0000313" key="2">
    <source>
        <dbReference type="EMBL" id="NCU52953.1"/>
    </source>
</evidence>
<reference evidence="2" key="1">
    <citation type="submission" date="2018-10" db="EMBL/GenBank/DDBJ databases">
        <title>Iterative Subtractive Binning of Freshwater Chronoseries Metagenomes Recovers Nearly Complete Genomes from over Four Hundred Novel Species.</title>
        <authorList>
            <person name="Rodriguez-R L.M."/>
            <person name="Tsementzi D."/>
            <person name="Luo C."/>
            <person name="Konstantinidis K.T."/>
        </authorList>
    </citation>
    <scope>NUCLEOTIDE SEQUENCE</scope>
    <source>
        <strain evidence="2">WB8_2A_004</strain>
    </source>
</reference>